<dbReference type="Pfam" id="PF13560">
    <property type="entry name" value="HTH_31"/>
    <property type="match status" value="1"/>
</dbReference>
<keyword evidence="3" id="KW-1185">Reference proteome</keyword>
<dbReference type="CDD" id="cd00093">
    <property type="entry name" value="HTH_XRE"/>
    <property type="match status" value="1"/>
</dbReference>
<dbReference type="PROSITE" id="PS50943">
    <property type="entry name" value="HTH_CROC1"/>
    <property type="match status" value="1"/>
</dbReference>
<proteinExistence type="predicted"/>
<evidence type="ECO:0000313" key="3">
    <source>
        <dbReference type="Proteomes" id="UP001595844"/>
    </source>
</evidence>
<gene>
    <name evidence="2" type="ORF">ACFO5K_02685</name>
</gene>
<comment type="caution">
    <text evidence="2">The sequence shown here is derived from an EMBL/GenBank/DDBJ whole genome shotgun (WGS) entry which is preliminary data.</text>
</comment>
<dbReference type="RefSeq" id="WP_378555520.1">
    <property type="nucleotide sequence ID" value="NZ_JBHSDL010000003.1"/>
</dbReference>
<sequence>MTSPRQAREELGRRLREIRRDAELTGRRLAQLSGWHESKVSKIENGTRPPNEADLRAYAAHTGTADQLPDLIATLRGIEAAYIEWRRLLATGTRRRQERSVTLAEETRLQRVYEPQIIPGIFQTPEYAEQILRRAVRFYGIPDDVDAGVSKRIERQQWLYRGDRRFHVLVTEQAIYNPVGGPGVHRGQLDRLLSVSGLPRVILGIIPATAPMPMQSTNFVMFDSRLVLVETPTAELSITQPREIETYSRLFAELAESSVTGDSARHVIRRAIDTRSG</sequence>
<name>A0ABV8VBT8_9NOCA</name>
<accession>A0ABV8VBT8</accession>
<protein>
    <submittedName>
        <fullName evidence="2">Helix-turn-helix domain-containing protein</fullName>
    </submittedName>
</protein>
<dbReference type="SUPFAM" id="SSF47413">
    <property type="entry name" value="lambda repressor-like DNA-binding domains"/>
    <property type="match status" value="1"/>
</dbReference>
<reference evidence="3" key="1">
    <citation type="journal article" date="2019" name="Int. J. Syst. Evol. Microbiol.">
        <title>The Global Catalogue of Microorganisms (GCM) 10K type strain sequencing project: providing services to taxonomists for standard genome sequencing and annotation.</title>
        <authorList>
            <consortium name="The Broad Institute Genomics Platform"/>
            <consortium name="The Broad Institute Genome Sequencing Center for Infectious Disease"/>
            <person name="Wu L."/>
            <person name="Ma J."/>
        </authorList>
    </citation>
    <scope>NUCLEOTIDE SEQUENCE [LARGE SCALE GENOMIC DNA]</scope>
    <source>
        <strain evidence="3">IBRC-M 10490</strain>
    </source>
</reference>
<dbReference type="Proteomes" id="UP001595844">
    <property type="component" value="Unassembled WGS sequence"/>
</dbReference>
<dbReference type="Gene3D" id="1.10.260.40">
    <property type="entry name" value="lambda repressor-like DNA-binding domains"/>
    <property type="match status" value="1"/>
</dbReference>
<dbReference type="InterPro" id="IPR010982">
    <property type="entry name" value="Lambda_DNA-bd_dom_sf"/>
</dbReference>
<dbReference type="InterPro" id="IPR001387">
    <property type="entry name" value="Cro/C1-type_HTH"/>
</dbReference>
<evidence type="ECO:0000313" key="2">
    <source>
        <dbReference type="EMBL" id="MFC4372997.1"/>
    </source>
</evidence>
<dbReference type="EMBL" id="JBHSDL010000003">
    <property type="protein sequence ID" value="MFC4372997.1"/>
    <property type="molecule type" value="Genomic_DNA"/>
</dbReference>
<dbReference type="SMART" id="SM00530">
    <property type="entry name" value="HTH_XRE"/>
    <property type="match status" value="1"/>
</dbReference>
<feature type="domain" description="HTH cro/C1-type" evidence="1">
    <location>
        <begin position="15"/>
        <end position="68"/>
    </location>
</feature>
<evidence type="ECO:0000259" key="1">
    <source>
        <dbReference type="PROSITE" id="PS50943"/>
    </source>
</evidence>
<organism evidence="2 3">
    <name type="scientific">Nocardia halotolerans</name>
    <dbReference type="NCBI Taxonomy" id="1755878"/>
    <lineage>
        <taxon>Bacteria</taxon>
        <taxon>Bacillati</taxon>
        <taxon>Actinomycetota</taxon>
        <taxon>Actinomycetes</taxon>
        <taxon>Mycobacteriales</taxon>
        <taxon>Nocardiaceae</taxon>
        <taxon>Nocardia</taxon>
    </lineage>
</organism>
<dbReference type="Pfam" id="PF19054">
    <property type="entry name" value="DUF5753"/>
    <property type="match status" value="1"/>
</dbReference>
<dbReference type="InterPro" id="IPR043917">
    <property type="entry name" value="DUF5753"/>
</dbReference>